<dbReference type="STRING" id="46731.A0A3M6TMC8"/>
<evidence type="ECO:0000313" key="2">
    <source>
        <dbReference type="Proteomes" id="UP000275408"/>
    </source>
</evidence>
<sequence length="114" mass="13535">MALYTHCNSHVLNLSVTVACRQRFLEQALEKWGSTSRKEKLKGLCKTQWVERHKCYETFYELYEYICKSLEAMVDHELRPHVYSSLSFTWDRDTKTKAQGLLANWKTLGFIFTF</sequence>
<reference evidence="1 2" key="1">
    <citation type="journal article" date="2018" name="Sci. Rep.">
        <title>Comparative analysis of the Pocillopora damicornis genome highlights role of immune system in coral evolution.</title>
        <authorList>
            <person name="Cunning R."/>
            <person name="Bay R.A."/>
            <person name="Gillette P."/>
            <person name="Baker A.C."/>
            <person name="Traylor-Knowles N."/>
        </authorList>
    </citation>
    <scope>NUCLEOTIDE SEQUENCE [LARGE SCALE GENOMIC DNA]</scope>
    <source>
        <strain evidence="1">RSMAS</strain>
        <tissue evidence="1">Whole animal</tissue>
    </source>
</reference>
<evidence type="ECO:0000313" key="1">
    <source>
        <dbReference type="EMBL" id="RMX42563.1"/>
    </source>
</evidence>
<accession>A0A3M6TMC8</accession>
<proteinExistence type="predicted"/>
<gene>
    <name evidence="1" type="ORF">pdam_00016889</name>
</gene>
<dbReference type="EMBL" id="RCHS01003332">
    <property type="protein sequence ID" value="RMX42563.1"/>
    <property type="molecule type" value="Genomic_DNA"/>
</dbReference>
<comment type="caution">
    <text evidence="1">The sequence shown here is derived from an EMBL/GenBank/DDBJ whole genome shotgun (WGS) entry which is preliminary data.</text>
</comment>
<name>A0A3M6TMC8_POCDA</name>
<organism evidence="1 2">
    <name type="scientific">Pocillopora damicornis</name>
    <name type="common">Cauliflower coral</name>
    <name type="synonym">Millepora damicornis</name>
    <dbReference type="NCBI Taxonomy" id="46731"/>
    <lineage>
        <taxon>Eukaryota</taxon>
        <taxon>Metazoa</taxon>
        <taxon>Cnidaria</taxon>
        <taxon>Anthozoa</taxon>
        <taxon>Hexacorallia</taxon>
        <taxon>Scleractinia</taxon>
        <taxon>Astrocoeniina</taxon>
        <taxon>Pocilloporidae</taxon>
        <taxon>Pocillopora</taxon>
    </lineage>
</organism>
<dbReference type="AlphaFoldDB" id="A0A3M6TMC8"/>
<protein>
    <submittedName>
        <fullName evidence="1">Uncharacterized protein</fullName>
    </submittedName>
</protein>
<dbReference type="Proteomes" id="UP000275408">
    <property type="component" value="Unassembled WGS sequence"/>
</dbReference>
<keyword evidence="2" id="KW-1185">Reference proteome</keyword>